<dbReference type="Pfam" id="PF00239">
    <property type="entry name" value="Resolvase"/>
    <property type="match status" value="1"/>
</dbReference>
<dbReference type="InterPro" id="IPR006119">
    <property type="entry name" value="Resolv_N"/>
</dbReference>
<keyword evidence="1" id="KW-0238">DNA-binding</keyword>
<geneLocation type="plasmid" evidence="5 6">
    <name>unnamed1</name>
</geneLocation>
<keyword evidence="5" id="KW-0614">Plasmid</keyword>
<dbReference type="PANTHER" id="PTHR30461:SF2">
    <property type="entry name" value="SERINE RECOMBINASE PINE-RELATED"/>
    <property type="match status" value="1"/>
</dbReference>
<dbReference type="AlphaFoldDB" id="A0A6G8QG19"/>
<dbReference type="GO" id="GO:0000150">
    <property type="term" value="F:DNA strand exchange activity"/>
    <property type="evidence" value="ECO:0007669"/>
    <property type="project" value="InterPro"/>
</dbReference>
<keyword evidence="2" id="KW-0233">DNA recombination</keyword>
<keyword evidence="6" id="KW-1185">Reference proteome</keyword>
<reference evidence="5 6" key="1">
    <citation type="submission" date="2019-10" db="EMBL/GenBank/DDBJ databases">
        <title>Rubrobacter sp nov SCSIO 52090 isolated from a deep-sea sediment in the South China Sea.</title>
        <authorList>
            <person name="Chen R.W."/>
        </authorList>
    </citation>
    <scope>NUCLEOTIDE SEQUENCE [LARGE SCALE GENOMIC DNA]</scope>
    <source>
        <strain evidence="5 6">SCSIO 52909</strain>
        <plasmid evidence="5 6">unnamed1</plasmid>
    </source>
</reference>
<dbReference type="KEGG" id="rub:GBA63_22110"/>
<dbReference type="CDD" id="cd00338">
    <property type="entry name" value="Ser_Recombinase"/>
    <property type="match status" value="1"/>
</dbReference>
<feature type="compositionally biased region" description="Low complexity" evidence="3">
    <location>
        <begin position="8"/>
        <end position="20"/>
    </location>
</feature>
<dbReference type="Gene3D" id="3.40.50.1390">
    <property type="entry name" value="Resolvase, N-terminal catalytic domain"/>
    <property type="match status" value="1"/>
</dbReference>
<evidence type="ECO:0000256" key="1">
    <source>
        <dbReference type="ARBA" id="ARBA00023125"/>
    </source>
</evidence>
<proteinExistence type="predicted"/>
<dbReference type="PROSITE" id="PS51736">
    <property type="entry name" value="RECOMBINASES_3"/>
    <property type="match status" value="1"/>
</dbReference>
<evidence type="ECO:0000313" key="6">
    <source>
        <dbReference type="Proteomes" id="UP000501452"/>
    </source>
</evidence>
<dbReference type="GO" id="GO:0003677">
    <property type="term" value="F:DNA binding"/>
    <property type="evidence" value="ECO:0007669"/>
    <property type="project" value="UniProtKB-KW"/>
</dbReference>
<accession>A0A6G8QG19</accession>
<organism evidence="5 6">
    <name type="scientific">Rubrobacter tropicus</name>
    <dbReference type="NCBI Taxonomy" id="2653851"/>
    <lineage>
        <taxon>Bacteria</taxon>
        <taxon>Bacillati</taxon>
        <taxon>Actinomycetota</taxon>
        <taxon>Rubrobacteria</taxon>
        <taxon>Rubrobacterales</taxon>
        <taxon>Rubrobacteraceae</taxon>
        <taxon>Rubrobacter</taxon>
    </lineage>
</organism>
<evidence type="ECO:0000259" key="4">
    <source>
        <dbReference type="PROSITE" id="PS51736"/>
    </source>
</evidence>
<dbReference type="SMART" id="SM00857">
    <property type="entry name" value="Resolvase"/>
    <property type="match status" value="1"/>
</dbReference>
<evidence type="ECO:0000256" key="3">
    <source>
        <dbReference type="SAM" id="MobiDB-lite"/>
    </source>
</evidence>
<dbReference type="Proteomes" id="UP000501452">
    <property type="component" value="Plasmid unnamed1"/>
</dbReference>
<evidence type="ECO:0000313" key="5">
    <source>
        <dbReference type="EMBL" id="QIN85402.1"/>
    </source>
</evidence>
<name>A0A6G8QG19_9ACTN</name>
<dbReference type="PANTHER" id="PTHR30461">
    <property type="entry name" value="DNA-INVERTASE FROM LAMBDOID PROPHAGE"/>
    <property type="match status" value="1"/>
</dbReference>
<dbReference type="InterPro" id="IPR050639">
    <property type="entry name" value="SSR_resolvase"/>
</dbReference>
<gene>
    <name evidence="5" type="ORF">GBA63_22110</name>
</gene>
<dbReference type="EMBL" id="CP045120">
    <property type="protein sequence ID" value="QIN85402.1"/>
    <property type="molecule type" value="Genomic_DNA"/>
</dbReference>
<sequence>MGYGQHGGARPTPGGRRAAPGEGGVSPKPVRVAIYLRVSKDDGSQETDNQLLQLRGFCEGWEGRELVAEYVDRESGTRGRRERKDFDRMFADAARNRFDVLLFWALDRFSREGIRKTIAYLERLDACGVAFKSYTEPFLDTDNELIAHIVLGVTSYYAQQEAIRISDRTKAGLERARKNGKVLGRPDGFERWAPVLAGMKEREFSQGRMSRETGLSYNTVKKYLRRLEAPERTPHRVDC</sequence>
<protein>
    <submittedName>
        <fullName evidence="5">Resolvase</fullName>
    </submittedName>
</protein>
<dbReference type="SUPFAM" id="SSF53041">
    <property type="entry name" value="Resolvase-like"/>
    <property type="match status" value="1"/>
</dbReference>
<feature type="region of interest" description="Disordered" evidence="3">
    <location>
        <begin position="1"/>
        <end position="26"/>
    </location>
</feature>
<feature type="domain" description="Resolvase/invertase-type recombinase catalytic" evidence="4">
    <location>
        <begin position="31"/>
        <end position="180"/>
    </location>
</feature>
<evidence type="ECO:0000256" key="2">
    <source>
        <dbReference type="ARBA" id="ARBA00023172"/>
    </source>
</evidence>
<dbReference type="InterPro" id="IPR036162">
    <property type="entry name" value="Resolvase-like_N_sf"/>
</dbReference>